<evidence type="ECO:0000313" key="2">
    <source>
        <dbReference type="EMBL" id="CAK9138425.1"/>
    </source>
</evidence>
<evidence type="ECO:0000256" key="1">
    <source>
        <dbReference type="SAM" id="MobiDB-lite"/>
    </source>
</evidence>
<feature type="compositionally biased region" description="Basic and acidic residues" evidence="1">
    <location>
        <begin position="28"/>
        <end position="69"/>
    </location>
</feature>
<feature type="compositionally biased region" description="Polar residues" evidence="1">
    <location>
        <begin position="89"/>
        <end position="100"/>
    </location>
</feature>
<protein>
    <submittedName>
        <fullName evidence="2">Uncharacterized protein</fullName>
    </submittedName>
</protein>
<feature type="region of interest" description="Disordered" evidence="1">
    <location>
        <begin position="1"/>
        <end position="69"/>
    </location>
</feature>
<gene>
    <name evidence="2" type="ORF">ILEXP_LOCUS5770</name>
</gene>
<dbReference type="EMBL" id="CAUOFW020000888">
    <property type="protein sequence ID" value="CAK9138425.1"/>
    <property type="molecule type" value="Genomic_DNA"/>
</dbReference>
<organism evidence="2 3">
    <name type="scientific">Ilex paraguariensis</name>
    <name type="common">yerba mate</name>
    <dbReference type="NCBI Taxonomy" id="185542"/>
    <lineage>
        <taxon>Eukaryota</taxon>
        <taxon>Viridiplantae</taxon>
        <taxon>Streptophyta</taxon>
        <taxon>Embryophyta</taxon>
        <taxon>Tracheophyta</taxon>
        <taxon>Spermatophyta</taxon>
        <taxon>Magnoliopsida</taxon>
        <taxon>eudicotyledons</taxon>
        <taxon>Gunneridae</taxon>
        <taxon>Pentapetalae</taxon>
        <taxon>asterids</taxon>
        <taxon>campanulids</taxon>
        <taxon>Aquifoliales</taxon>
        <taxon>Aquifoliaceae</taxon>
        <taxon>Ilex</taxon>
    </lineage>
</organism>
<keyword evidence="3" id="KW-1185">Reference proteome</keyword>
<comment type="caution">
    <text evidence="2">The sequence shown here is derived from an EMBL/GenBank/DDBJ whole genome shotgun (WGS) entry which is preliminary data.</text>
</comment>
<accession>A0ABC8R094</accession>
<feature type="region of interest" description="Disordered" evidence="1">
    <location>
        <begin position="88"/>
        <end position="114"/>
    </location>
</feature>
<evidence type="ECO:0000313" key="3">
    <source>
        <dbReference type="Proteomes" id="UP001642360"/>
    </source>
</evidence>
<reference evidence="2 3" key="1">
    <citation type="submission" date="2024-02" db="EMBL/GenBank/DDBJ databases">
        <authorList>
            <person name="Vignale AGUSTIN F."/>
            <person name="Sosa J E."/>
            <person name="Modenutti C."/>
        </authorList>
    </citation>
    <scope>NUCLEOTIDE SEQUENCE [LARGE SCALE GENOMIC DNA]</scope>
</reference>
<sequence>MCLRLSTEASREQISDRRSESSSSSSSSERDMSESIKEERRSESLSERGREMSHSSSSRRAETLRSEDRSILGKNALKSVFYRTYIDPSGSSGFSGSIARTESPILHRRSGERE</sequence>
<dbReference type="AlphaFoldDB" id="A0ABC8R094"/>
<feature type="compositionally biased region" description="Basic and acidic residues" evidence="1">
    <location>
        <begin position="9"/>
        <end position="20"/>
    </location>
</feature>
<dbReference type="Proteomes" id="UP001642360">
    <property type="component" value="Unassembled WGS sequence"/>
</dbReference>
<name>A0ABC8R094_9AQUA</name>
<proteinExistence type="predicted"/>